<dbReference type="Gene3D" id="3.90.1170.50">
    <property type="entry name" value="Aldehyde oxidase/xanthine dehydrogenase, a/b hammerhead"/>
    <property type="match status" value="1"/>
</dbReference>
<dbReference type="PIRSF" id="PIRSF036389">
    <property type="entry name" value="IOR_B"/>
    <property type="match status" value="1"/>
</dbReference>
<reference evidence="2 3" key="1">
    <citation type="submission" date="2013-08" db="EMBL/GenBank/DDBJ databases">
        <title>The genome sequence of Skermanella stibiiresistens.</title>
        <authorList>
            <person name="Zhu W."/>
            <person name="Wang G."/>
        </authorList>
    </citation>
    <scope>NUCLEOTIDE SEQUENCE [LARGE SCALE GENOMIC DNA]</scope>
    <source>
        <strain evidence="2 3">SB22</strain>
    </source>
</reference>
<dbReference type="InterPro" id="IPR037165">
    <property type="entry name" value="AldOxase/xan_DH_Mopterin-bd_sf"/>
</dbReference>
<dbReference type="STRING" id="1385369.N825_08385"/>
<evidence type="ECO:0000259" key="1">
    <source>
        <dbReference type="SMART" id="SM01008"/>
    </source>
</evidence>
<dbReference type="Proteomes" id="UP000019486">
    <property type="component" value="Unassembled WGS sequence"/>
</dbReference>
<accession>W9GYU6</accession>
<dbReference type="SMART" id="SM01008">
    <property type="entry name" value="Ald_Xan_dh_C"/>
    <property type="match status" value="1"/>
</dbReference>
<dbReference type="InterPro" id="IPR008274">
    <property type="entry name" value="AldOxase/xan_DH_MoCoBD1"/>
</dbReference>
<dbReference type="InterPro" id="IPR046867">
    <property type="entry name" value="AldOxase/xan_DH_MoCoBD2"/>
</dbReference>
<sequence length="752" mass="79335">MKHSKGSPPELSRRAFLGGGALLVGFTLMPGRLLAQAPREAKGGGDVGLPKALGADPALESWIRIDADGAITVFTGKAELGQGIRTALIQVAAEELSVTPADITLVTADTGRTPNESFTAGSQSMQESGTAILHAAAQVRAILLGLAAERLGLPAERLTIANAAVTAPGGGSLGFGELVADGGLREATARPGTALKPVADYTVIGQGVRRIDIPAKVTGGPAYVQDLRLPGMVHARVVRPPSPSARLRGVDTGEVERMPGVVGVHRDGDYLAVVAEREWQAITASRALASAAVWDERPSLPDENDIFDTLLGLRSEDTVIHDRRLAGTGAAGGGRRLSAEFRRGYQIHGSIGPSCAVGLFEDGGMTVWSHAQGMFPLRAALVEMLGLPEDRVRCIHVEGSGCYGHNGADDAGADAALLARAFPGRPVRVQWMREDEHAWEPFGPAMVSRASGSVGRDGGIADLTYEVWSNAHSTRPGGAGALMPAWHLAQPFEPDPPKPIPQPAGGGDRNAIPLYAIPNARIVHHFLPEMPLRVSALRGLGAYMNVFSLESFMDELAREAGTDPVEFRLRHLDDPRARDVVTLAAERFGWSAARLPSGHGRGFGFARYKNLAAYCAVAVEVMVARETGATRLLRAVAAIDSGQAVNPDGIRNQTEGGIIQSASWTLMERARFDRTRVTSLDWSGYPILRFDQVPESVDVHVIDRPGSPFLGTGEAAQGPTAGAIANAVADATGARLRELPLTSDRVKAAIGV</sequence>
<name>W9GYU6_9PROT</name>
<dbReference type="InterPro" id="IPR000674">
    <property type="entry name" value="Ald_Oxase/Xan_DH_a/b"/>
</dbReference>
<dbReference type="InterPro" id="IPR006311">
    <property type="entry name" value="TAT_signal"/>
</dbReference>
<dbReference type="InterPro" id="IPR052516">
    <property type="entry name" value="N-heterocyclic_Hydroxylase"/>
</dbReference>
<evidence type="ECO:0000313" key="3">
    <source>
        <dbReference type="Proteomes" id="UP000019486"/>
    </source>
</evidence>
<dbReference type="Gene3D" id="3.30.365.10">
    <property type="entry name" value="Aldehyde oxidase/xanthine dehydrogenase, molybdopterin binding domain"/>
    <property type="match status" value="4"/>
</dbReference>
<evidence type="ECO:0000313" key="2">
    <source>
        <dbReference type="EMBL" id="EWY39009.1"/>
    </source>
</evidence>
<dbReference type="Pfam" id="PF20256">
    <property type="entry name" value="MoCoBD_2"/>
    <property type="match status" value="2"/>
</dbReference>
<dbReference type="EMBL" id="AVFL01000014">
    <property type="protein sequence ID" value="EWY39009.1"/>
    <property type="molecule type" value="Genomic_DNA"/>
</dbReference>
<gene>
    <name evidence="2" type="ORF">N825_08385</name>
</gene>
<dbReference type="PATRIC" id="fig|1385369.3.peg.3854"/>
<dbReference type="InterPro" id="IPR012368">
    <property type="entry name" value="OxRdtase_Mopterin-bd_su_IorB"/>
</dbReference>
<dbReference type="RefSeq" id="WP_037455426.1">
    <property type="nucleotide sequence ID" value="NZ_AVFL01000014.1"/>
</dbReference>
<dbReference type="PROSITE" id="PS51318">
    <property type="entry name" value="TAT"/>
    <property type="match status" value="1"/>
</dbReference>
<dbReference type="AlphaFoldDB" id="W9GYU6"/>
<organism evidence="2 3">
    <name type="scientific">Skermanella stibiiresistens SB22</name>
    <dbReference type="NCBI Taxonomy" id="1385369"/>
    <lineage>
        <taxon>Bacteria</taxon>
        <taxon>Pseudomonadati</taxon>
        <taxon>Pseudomonadota</taxon>
        <taxon>Alphaproteobacteria</taxon>
        <taxon>Rhodospirillales</taxon>
        <taxon>Azospirillaceae</taxon>
        <taxon>Skermanella</taxon>
    </lineage>
</organism>
<protein>
    <submittedName>
        <fullName evidence="2">Aldehyde dehydrogenase</fullName>
    </submittedName>
</protein>
<keyword evidence="3" id="KW-1185">Reference proteome</keyword>
<dbReference type="Pfam" id="PF02738">
    <property type="entry name" value="MoCoBD_1"/>
    <property type="match status" value="2"/>
</dbReference>
<dbReference type="GO" id="GO:0016491">
    <property type="term" value="F:oxidoreductase activity"/>
    <property type="evidence" value="ECO:0007669"/>
    <property type="project" value="InterPro"/>
</dbReference>
<dbReference type="SUPFAM" id="SSF56003">
    <property type="entry name" value="Molybdenum cofactor-binding domain"/>
    <property type="match status" value="2"/>
</dbReference>
<dbReference type="PANTHER" id="PTHR47495">
    <property type="entry name" value="ALDEHYDE DEHYDROGENASE"/>
    <property type="match status" value="1"/>
</dbReference>
<comment type="caution">
    <text evidence="2">The sequence shown here is derived from an EMBL/GenBank/DDBJ whole genome shotgun (WGS) entry which is preliminary data.</text>
</comment>
<dbReference type="PANTHER" id="PTHR47495:SF1">
    <property type="entry name" value="BLL3820 PROTEIN"/>
    <property type="match status" value="1"/>
</dbReference>
<proteinExistence type="predicted"/>
<feature type="domain" description="Aldehyde oxidase/xanthine dehydrogenase a/b hammerhead" evidence="1">
    <location>
        <begin position="218"/>
        <end position="298"/>
    </location>
</feature>